<keyword evidence="5" id="KW-1185">Reference proteome</keyword>
<dbReference type="Gene3D" id="3.40.50.10140">
    <property type="entry name" value="Toll/interleukin-1 receptor homology (TIR) domain"/>
    <property type="match status" value="1"/>
</dbReference>
<evidence type="ECO:0000313" key="5">
    <source>
        <dbReference type="Proteomes" id="UP000663870"/>
    </source>
</evidence>
<dbReference type="Pfam" id="PF13676">
    <property type="entry name" value="TIR_2"/>
    <property type="match status" value="1"/>
</dbReference>
<comment type="caution">
    <text evidence="4">The sequence shown here is derived from an EMBL/GenBank/DDBJ whole genome shotgun (WGS) entry which is preliminary data.</text>
</comment>
<protein>
    <recommendedName>
        <fullName evidence="2">TIR domain-containing protein</fullName>
    </recommendedName>
</protein>
<dbReference type="PROSITE" id="PS50104">
    <property type="entry name" value="TIR"/>
    <property type="match status" value="1"/>
</dbReference>
<reference evidence="4" key="1">
    <citation type="submission" date="2021-02" db="EMBL/GenBank/DDBJ databases">
        <authorList>
            <person name="Nowell W R."/>
        </authorList>
    </citation>
    <scope>NUCLEOTIDE SEQUENCE</scope>
</reference>
<name>A0A815Z9P0_9BILA</name>
<proteinExistence type="predicted"/>
<dbReference type="SUPFAM" id="SSF52200">
    <property type="entry name" value="Toll/Interleukin receptor TIR domain"/>
    <property type="match status" value="1"/>
</dbReference>
<gene>
    <name evidence="4" type="ORF">JXQ802_LOCUS46280</name>
    <name evidence="3" type="ORF">PYM288_LOCUS30523</name>
</gene>
<dbReference type="EMBL" id="CAJNOL010004125">
    <property type="protein sequence ID" value="CAF1581611.1"/>
    <property type="molecule type" value="Genomic_DNA"/>
</dbReference>
<evidence type="ECO:0000313" key="3">
    <source>
        <dbReference type="EMBL" id="CAF1313204.1"/>
    </source>
</evidence>
<dbReference type="AlphaFoldDB" id="A0A815Z9P0"/>
<organism evidence="4 5">
    <name type="scientific">Rotaria sordida</name>
    <dbReference type="NCBI Taxonomy" id="392033"/>
    <lineage>
        <taxon>Eukaryota</taxon>
        <taxon>Metazoa</taxon>
        <taxon>Spiralia</taxon>
        <taxon>Gnathifera</taxon>
        <taxon>Rotifera</taxon>
        <taxon>Eurotatoria</taxon>
        <taxon>Bdelloidea</taxon>
        <taxon>Philodinida</taxon>
        <taxon>Philodinidae</taxon>
        <taxon>Rotaria</taxon>
    </lineage>
</organism>
<dbReference type="GO" id="GO:0007165">
    <property type="term" value="P:signal transduction"/>
    <property type="evidence" value="ECO:0007669"/>
    <property type="project" value="InterPro"/>
</dbReference>
<dbReference type="EMBL" id="CAJNOH010002852">
    <property type="protein sequence ID" value="CAF1313204.1"/>
    <property type="molecule type" value="Genomic_DNA"/>
</dbReference>
<evidence type="ECO:0000259" key="2">
    <source>
        <dbReference type="PROSITE" id="PS50104"/>
    </source>
</evidence>
<dbReference type="InterPro" id="IPR000157">
    <property type="entry name" value="TIR_dom"/>
</dbReference>
<feature type="coiled-coil region" evidence="1">
    <location>
        <begin position="563"/>
        <end position="590"/>
    </location>
</feature>
<dbReference type="PANTHER" id="PTHR46270:SF2">
    <property type="entry name" value="TIR DOMAIN-CONTAINING PROTEIN"/>
    <property type="match status" value="1"/>
</dbReference>
<evidence type="ECO:0000256" key="1">
    <source>
        <dbReference type="SAM" id="Coils"/>
    </source>
</evidence>
<feature type="domain" description="TIR" evidence="2">
    <location>
        <begin position="451"/>
        <end position="574"/>
    </location>
</feature>
<keyword evidence="1" id="KW-0175">Coiled coil</keyword>
<evidence type="ECO:0000313" key="4">
    <source>
        <dbReference type="EMBL" id="CAF1581611.1"/>
    </source>
</evidence>
<dbReference type="PANTHER" id="PTHR46270">
    <property type="entry name" value="ARMADILLO-TYPE FOLD-RELATED"/>
    <property type="match status" value="1"/>
</dbReference>
<accession>A0A815Z9P0</accession>
<dbReference type="InterPro" id="IPR035897">
    <property type="entry name" value="Toll_tir_struct_dom_sf"/>
</dbReference>
<dbReference type="Proteomes" id="UP000663854">
    <property type="component" value="Unassembled WGS sequence"/>
</dbReference>
<dbReference type="Proteomes" id="UP000663870">
    <property type="component" value="Unassembled WGS sequence"/>
</dbReference>
<sequence length="719" mass="84293">MSSLSSIIEIYSEKHKKFTDPDLCKLLCNYYTSSDVVNDYQQAVKQLDIEPLNENYQWLLFTGFHVLTSSAFYNDELRDKLCHFWLPKYESMLKELLPIEATKIKQKDTDHLQLNAIKYLITNMITMQQTLESLIHLLKTYGQFQNFSQKDEYLSIIKLISPLLINEHFLESIKNDDYTNIKFKWKANDPLNTTDEDCLTAIKYNTNVKEVLLKSMRQIKDNHPIKIPAYAVLTLLINEDDIKNEINDPNQIISVLVDNANQTVDNDESSQFSSNGVYIIDLMIALKAFLQHDQVKNGFIENQGLETLMDLSNGVLEPPPDLTVFVDFEAEIKLQLQLELEHQQELEADPKLSKIYTQIKENFKTDVQELSKYMGLLALECLFVMSFNKKASEILKKDEYFMSQIRKFANDNNLIKTNERLKKTIDGLLWKVENEDEFKKQQETSMIKQNNEFDLMISYSWHDKPLVRQIYKYLTEQFNYRIWLDENQMSGSLCQAMAQAVEKSKFVLMCMSETYKTSENCRNEAEYARDRKKTIIPLIVRNVERDGWLGFISAGKMYIDFMNQDFDKAINLLQAEIERHEHNKEENIQQHKPKEINSSVAVPIPKAITASVPIATKLPVRPTVISNDYKKIPLESWSEQHVQDFLYDNKLDMMILLTENMNGEQLYLLFEKCQREHDCWATFDRLNGELKERHQETLQISLYLRFVNLTQKYTNVLSF</sequence>